<evidence type="ECO:0000313" key="4">
    <source>
        <dbReference type="Proteomes" id="UP001359559"/>
    </source>
</evidence>
<comment type="caution">
    <text evidence="3">The sequence shown here is derived from an EMBL/GenBank/DDBJ whole genome shotgun (WGS) entry which is preliminary data.</text>
</comment>
<feature type="coiled-coil region" evidence="1">
    <location>
        <begin position="49"/>
        <end position="83"/>
    </location>
</feature>
<keyword evidence="1" id="KW-0175">Coiled coil</keyword>
<evidence type="ECO:0000313" key="3">
    <source>
        <dbReference type="EMBL" id="KAK7285641.1"/>
    </source>
</evidence>
<reference evidence="3 4" key="1">
    <citation type="submission" date="2024-01" db="EMBL/GenBank/DDBJ databases">
        <title>The genomes of 5 underutilized Papilionoideae crops provide insights into root nodulation and disease resistance.</title>
        <authorList>
            <person name="Yuan L."/>
        </authorList>
    </citation>
    <scope>NUCLEOTIDE SEQUENCE [LARGE SCALE GENOMIC DNA]</scope>
    <source>
        <strain evidence="3">LY-2023</strain>
        <tissue evidence="3">Leaf</tissue>
    </source>
</reference>
<evidence type="ECO:0008006" key="5">
    <source>
        <dbReference type="Google" id="ProtNLM"/>
    </source>
</evidence>
<feature type="region of interest" description="Disordered" evidence="2">
    <location>
        <begin position="233"/>
        <end position="261"/>
    </location>
</feature>
<protein>
    <recommendedName>
        <fullName evidence="5">Rho termination factor N-terminal domain-containing protein</fullName>
    </recommendedName>
</protein>
<feature type="compositionally biased region" description="Acidic residues" evidence="2">
    <location>
        <begin position="244"/>
        <end position="254"/>
    </location>
</feature>
<gene>
    <name evidence="3" type="ORF">RJT34_20418</name>
</gene>
<feature type="compositionally biased region" description="Basic residues" evidence="2">
    <location>
        <begin position="309"/>
        <end position="319"/>
    </location>
</feature>
<sequence>MAWDLWTSSSHQVASGGNYSQHSEWQCDFYFGCDRDVIEEDALNEESCVRVLRILITNADTEIEELEKDLLFLQNELALAEHEKWPDICCTALTERINRLDVAVSALKCDSVDDSEVQLLLHGKPAETLHDIVKALQRDLCQHTLGAQLKQHLEMNLLNPIVDATGHALDQDSSSIGSSVIVKTEGKELCGTSESSELLPELHENRSNNPEKIEEVPENSLVRSPDLGDIICAPDHSDRMEFSETSDNEVTENDEGGRSPLIATDTGQIVNLFSAKDNGNIPSETKNENEIVKEKDVGSDDFRAATGGKGRKKCPQRKSGKSDLDKKLCDFAPKTTRRTCKKESKVAPEEDLDSLNSPLQIVYPQSLCIADTDFTGSNGNNTGEVINMENATLIHAENSALISLLETQSKSATHTGIQPTDEEKPQAQDLESEIAATLSQSNMNFPSKLKRAQGNQKPGSEAFPTREPHNSSTEVIPSTSITVPTKRQRKYKSRNDNAVINESMNMKITKKAVQRGLSETEDGAIVLYDSKFSESQKKRRVSKLPITGEIQNSTVNLDAVNSDRVSMDNGSQVDVPINNSCSLVDPHNDASSLPPVTLKSLSLTTLRAMAKQHNVKKYYKLAKGALVERLSEQLSSC</sequence>
<feature type="region of interest" description="Disordered" evidence="2">
    <location>
        <begin position="300"/>
        <end position="320"/>
    </location>
</feature>
<evidence type="ECO:0000256" key="1">
    <source>
        <dbReference type="SAM" id="Coils"/>
    </source>
</evidence>
<evidence type="ECO:0000256" key="2">
    <source>
        <dbReference type="SAM" id="MobiDB-lite"/>
    </source>
</evidence>
<accession>A0AAN9IT68</accession>
<feature type="region of interest" description="Disordered" evidence="2">
    <location>
        <begin position="449"/>
        <end position="492"/>
    </location>
</feature>
<keyword evidence="4" id="KW-1185">Reference proteome</keyword>
<dbReference type="AlphaFoldDB" id="A0AAN9IT68"/>
<proteinExistence type="predicted"/>
<name>A0AAN9IT68_CLITE</name>
<feature type="compositionally biased region" description="Polar residues" evidence="2">
    <location>
        <begin position="470"/>
        <end position="485"/>
    </location>
</feature>
<dbReference type="EMBL" id="JAYKXN010000005">
    <property type="protein sequence ID" value="KAK7285641.1"/>
    <property type="molecule type" value="Genomic_DNA"/>
</dbReference>
<dbReference type="Proteomes" id="UP001359559">
    <property type="component" value="Unassembled WGS sequence"/>
</dbReference>
<organism evidence="3 4">
    <name type="scientific">Clitoria ternatea</name>
    <name type="common">Butterfly pea</name>
    <dbReference type="NCBI Taxonomy" id="43366"/>
    <lineage>
        <taxon>Eukaryota</taxon>
        <taxon>Viridiplantae</taxon>
        <taxon>Streptophyta</taxon>
        <taxon>Embryophyta</taxon>
        <taxon>Tracheophyta</taxon>
        <taxon>Spermatophyta</taxon>
        <taxon>Magnoliopsida</taxon>
        <taxon>eudicotyledons</taxon>
        <taxon>Gunneridae</taxon>
        <taxon>Pentapetalae</taxon>
        <taxon>rosids</taxon>
        <taxon>fabids</taxon>
        <taxon>Fabales</taxon>
        <taxon>Fabaceae</taxon>
        <taxon>Papilionoideae</taxon>
        <taxon>50 kb inversion clade</taxon>
        <taxon>NPAAA clade</taxon>
        <taxon>indigoferoid/millettioid clade</taxon>
        <taxon>Phaseoleae</taxon>
        <taxon>Clitoria</taxon>
    </lineage>
</organism>